<keyword evidence="11" id="KW-1185">Reference proteome</keyword>
<dbReference type="InterPro" id="IPR047187">
    <property type="entry name" value="SF1_C_Upf1"/>
</dbReference>
<sequence length="1143" mass="127551">MTVEDRPHKNCLQYITMVLFHCTTCSSQLEDPEMLKHLSQTRHKTLVHVPSQSTLECDQCQDTNIHQLVIIRYGGSDIEMLCQTCLAKEAGDKPSTQYTEQNGAILKYYERYLKVAELECGLCGSENNLSIDVNNTRFVACLKCIKQGGLEAEHKFLRESADNFLYVFLGIKETVKPSEKPVTRSRKIGRGRKGKAPGKGRGKGSSDRPGKPSATSKIIIPTENVESLRSFKSLSSAELAKIKPQDETKANQQRKIDLPKTNNSNNNKTSSMPKNVKSNSTTPSGRNSGQNSPKPSASKDSSRSKKSTPVQSKLPTPSPSPTPAPVPTLTHGSGPAKKDAKANKETKAKNPKKDNKKKDEVKVVDPTKKNVKDVVPTTDNKTNGNAATSAEPKHKEPKNKKADNKSKKVINNNNPEQKMKEGGAKNSKGTSDGKKLHKNRSDNSKKSKSDNTKPTPAKSTTNINQKAKSSSSQANNNREPEQEVEEYEHIPKYQSKQPKLSYDNMNQYFTEMASHLFLEQKLDVAPITRYYPDWTNDRSVFKITVPNDEDIQRLIPENLRSLGKSPFSINQGMFITRDGDNEHVWAAFIRDMAPVTKNKRSKIATEYDILLELFKWNDVMQFPYGSGNLRITPCSVPISRILLAMARLDNKSFISMLLGKTPIKQLYFNNRLQLSSENMNNSQKVAIEHVLNNSITVLQGPPGTGKTTTIYEIIIQLIKNLNTFPIMVVAASNVAVDNIAEKLKLHKDLKTLRITSQEKEREYNESHPLADICLHHQVESHLPQNIKDIGRSLRYGEKLSATAYKKYLTAKISTVDRLVAQAQIILTTTVTAGGLALKNVAKVPVVIMDEATQSNEASSLIPLSIPGVTKFLFVGDQRQLSSFSDVPYLEQSLFERVLLNETYKTPHMLDTQYRMHPDISAFPIAEFYDGKLKDGVTAQQRTIPGVEPLQFINYGGQSEESRVRNRGFNNGATYVNHGEVALIIKLIKKLHFVKNVNLDQISIITPYSAQRDLLAQSIQSDADLNPLQEPIAEEVDDESGLTRKRPSTVKTIRGIMISSIDAYQGREQDIVIFSCVRSNAQANIGFVRDRRRLNVALTRAKKGLYLVGNKVCLENGDPLWAKYMEYLEESKKIVGAEVVEIGA</sequence>
<dbReference type="SMART" id="SM00382">
    <property type="entry name" value="AAA"/>
    <property type="match status" value="1"/>
</dbReference>
<feature type="compositionally biased region" description="Pro residues" evidence="7">
    <location>
        <begin position="316"/>
        <end position="326"/>
    </location>
</feature>
<evidence type="ECO:0000313" key="11">
    <source>
        <dbReference type="Proteomes" id="UP000774326"/>
    </source>
</evidence>
<dbReference type="Gene3D" id="3.40.50.300">
    <property type="entry name" value="P-loop containing nucleotide triphosphate hydrolases"/>
    <property type="match status" value="2"/>
</dbReference>
<evidence type="ECO:0000313" key="10">
    <source>
        <dbReference type="EMBL" id="KAH3681384.1"/>
    </source>
</evidence>
<evidence type="ECO:0000256" key="3">
    <source>
        <dbReference type="ARBA" id="ARBA00022801"/>
    </source>
</evidence>
<dbReference type="InterPro" id="IPR045055">
    <property type="entry name" value="DNA2/NAM7-like"/>
</dbReference>
<evidence type="ECO:0000256" key="7">
    <source>
        <dbReference type="SAM" id="MobiDB-lite"/>
    </source>
</evidence>
<dbReference type="CDD" id="cd18808">
    <property type="entry name" value="SF1_C_Upf1"/>
    <property type="match status" value="1"/>
</dbReference>
<feature type="compositionally biased region" description="Low complexity" evidence="7">
    <location>
        <begin position="464"/>
        <end position="477"/>
    </location>
</feature>
<dbReference type="SMART" id="SM00487">
    <property type="entry name" value="DEXDc"/>
    <property type="match status" value="1"/>
</dbReference>
<evidence type="ECO:0000256" key="1">
    <source>
        <dbReference type="ARBA" id="ARBA00007913"/>
    </source>
</evidence>
<feature type="compositionally biased region" description="Basic residues" evidence="7">
    <location>
        <begin position="183"/>
        <end position="202"/>
    </location>
</feature>
<dbReference type="GO" id="GO:0003678">
    <property type="term" value="F:DNA helicase activity"/>
    <property type="evidence" value="ECO:0007669"/>
    <property type="project" value="UniProtKB-EC"/>
</dbReference>
<gene>
    <name evidence="10" type="ORF">WICPIJ_007653</name>
</gene>
<dbReference type="GO" id="GO:0016787">
    <property type="term" value="F:hydrolase activity"/>
    <property type="evidence" value="ECO:0007669"/>
    <property type="project" value="UniProtKB-KW"/>
</dbReference>
<dbReference type="GO" id="GO:0003724">
    <property type="term" value="F:RNA helicase activity"/>
    <property type="evidence" value="ECO:0007669"/>
    <property type="project" value="TreeGrafter"/>
</dbReference>
<feature type="compositionally biased region" description="Basic and acidic residues" evidence="7">
    <location>
        <begin position="242"/>
        <end position="258"/>
    </location>
</feature>
<dbReference type="Pfam" id="PF13087">
    <property type="entry name" value="AAA_12"/>
    <property type="match status" value="1"/>
</dbReference>
<dbReference type="InterPro" id="IPR027417">
    <property type="entry name" value="P-loop_NTPase"/>
</dbReference>
<keyword evidence="2" id="KW-0547">Nucleotide-binding</keyword>
<dbReference type="EMBL" id="JAEUBG010004437">
    <property type="protein sequence ID" value="KAH3681384.1"/>
    <property type="molecule type" value="Genomic_DNA"/>
</dbReference>
<dbReference type="AlphaFoldDB" id="A0A9P8Q204"/>
<evidence type="ECO:0000256" key="5">
    <source>
        <dbReference type="ARBA" id="ARBA00022840"/>
    </source>
</evidence>
<reference evidence="10" key="2">
    <citation type="submission" date="2021-01" db="EMBL/GenBank/DDBJ databases">
        <authorList>
            <person name="Schikora-Tamarit M.A."/>
        </authorList>
    </citation>
    <scope>NUCLEOTIDE SEQUENCE</scope>
    <source>
        <strain evidence="10">CBS2887</strain>
    </source>
</reference>
<keyword evidence="3" id="KW-0378">Hydrolase</keyword>
<dbReference type="GO" id="GO:0005694">
    <property type="term" value="C:chromosome"/>
    <property type="evidence" value="ECO:0007669"/>
    <property type="project" value="UniProtKB-ARBA"/>
</dbReference>
<evidence type="ECO:0000259" key="8">
    <source>
        <dbReference type="SMART" id="SM00382"/>
    </source>
</evidence>
<dbReference type="OrthoDB" id="6513042at2759"/>
<evidence type="ECO:0000256" key="6">
    <source>
        <dbReference type="ARBA" id="ARBA00048432"/>
    </source>
</evidence>
<dbReference type="SUPFAM" id="SSF52540">
    <property type="entry name" value="P-loop containing nucleoside triphosphate hydrolases"/>
    <property type="match status" value="1"/>
</dbReference>
<dbReference type="Pfam" id="PF13086">
    <property type="entry name" value="AAA_11"/>
    <property type="match status" value="2"/>
</dbReference>
<reference evidence="10" key="1">
    <citation type="journal article" date="2021" name="Open Biol.">
        <title>Shared evolutionary footprints suggest mitochondrial oxidative damage underlies multiple complex I losses in fungi.</title>
        <authorList>
            <person name="Schikora-Tamarit M.A."/>
            <person name="Marcet-Houben M."/>
            <person name="Nosek J."/>
            <person name="Gabaldon T."/>
        </authorList>
    </citation>
    <scope>NUCLEOTIDE SEQUENCE</scope>
    <source>
        <strain evidence="10">CBS2887</strain>
    </source>
</reference>
<dbReference type="GO" id="GO:0005524">
    <property type="term" value="F:ATP binding"/>
    <property type="evidence" value="ECO:0007669"/>
    <property type="project" value="UniProtKB-KW"/>
</dbReference>
<organism evidence="10 11">
    <name type="scientific">Wickerhamomyces pijperi</name>
    <name type="common">Yeast</name>
    <name type="synonym">Pichia pijperi</name>
    <dbReference type="NCBI Taxonomy" id="599730"/>
    <lineage>
        <taxon>Eukaryota</taxon>
        <taxon>Fungi</taxon>
        <taxon>Dikarya</taxon>
        <taxon>Ascomycota</taxon>
        <taxon>Saccharomycotina</taxon>
        <taxon>Saccharomycetes</taxon>
        <taxon>Phaffomycetales</taxon>
        <taxon>Wickerhamomycetaceae</taxon>
        <taxon>Wickerhamomyces</taxon>
    </lineage>
</organism>
<feature type="compositionally biased region" description="Basic and acidic residues" evidence="7">
    <location>
        <begin position="336"/>
        <end position="372"/>
    </location>
</feature>
<comment type="caution">
    <text evidence="10">The sequence shown here is derived from an EMBL/GenBank/DDBJ whole genome shotgun (WGS) entry which is preliminary data.</text>
</comment>
<dbReference type="InterPro" id="IPR014001">
    <property type="entry name" value="Helicase_ATP-bd"/>
</dbReference>
<dbReference type="GO" id="GO:0005737">
    <property type="term" value="C:cytoplasm"/>
    <property type="evidence" value="ECO:0007669"/>
    <property type="project" value="TreeGrafter"/>
</dbReference>
<feature type="compositionally biased region" description="Polar residues" evidence="7">
    <location>
        <begin position="377"/>
        <end position="388"/>
    </location>
</feature>
<dbReference type="InterPro" id="IPR041677">
    <property type="entry name" value="DNA2/NAM7_AAA_11"/>
</dbReference>
<proteinExistence type="inferred from homology"/>
<comment type="similarity">
    <text evidence="1">Belongs to the DNA2/NAM7 helicase family.</text>
</comment>
<protein>
    <recommendedName>
        <fullName evidence="12">AAA+ ATPase domain-containing protein</fullName>
    </recommendedName>
</protein>
<evidence type="ECO:0000256" key="4">
    <source>
        <dbReference type="ARBA" id="ARBA00022806"/>
    </source>
</evidence>
<dbReference type="Proteomes" id="UP000774326">
    <property type="component" value="Unassembled WGS sequence"/>
</dbReference>
<evidence type="ECO:0000256" key="2">
    <source>
        <dbReference type="ARBA" id="ARBA00022741"/>
    </source>
</evidence>
<feature type="domain" description="AAA+ ATPase" evidence="8">
    <location>
        <begin position="692"/>
        <end position="899"/>
    </location>
</feature>
<feature type="compositionally biased region" description="Basic and acidic residues" evidence="7">
    <location>
        <begin position="431"/>
        <end position="451"/>
    </location>
</feature>
<keyword evidence="4" id="KW-0347">Helicase</keyword>
<evidence type="ECO:0008006" key="12">
    <source>
        <dbReference type="Google" id="ProtNLM"/>
    </source>
</evidence>
<dbReference type="InterPro" id="IPR041679">
    <property type="entry name" value="DNA2/NAM7-like_C"/>
</dbReference>
<accession>A0A9P8Q204</accession>
<feature type="compositionally biased region" description="Polar residues" evidence="7">
    <location>
        <begin position="276"/>
        <end position="291"/>
    </location>
</feature>
<comment type="catalytic activity">
    <reaction evidence="6">
        <text>ATP + H2O = ADP + phosphate + H(+)</text>
        <dbReference type="Rhea" id="RHEA:13065"/>
        <dbReference type="ChEBI" id="CHEBI:15377"/>
        <dbReference type="ChEBI" id="CHEBI:15378"/>
        <dbReference type="ChEBI" id="CHEBI:30616"/>
        <dbReference type="ChEBI" id="CHEBI:43474"/>
        <dbReference type="ChEBI" id="CHEBI:456216"/>
        <dbReference type="EC" id="3.6.4.12"/>
    </reaction>
    <physiologicalReaction direction="left-to-right" evidence="6">
        <dbReference type="Rhea" id="RHEA:13066"/>
    </physiologicalReaction>
</comment>
<dbReference type="GO" id="GO:0000184">
    <property type="term" value="P:nuclear-transcribed mRNA catabolic process, nonsense-mediated decay"/>
    <property type="evidence" value="ECO:0007669"/>
    <property type="project" value="TreeGrafter"/>
</dbReference>
<feature type="domain" description="Helicase ATP-binding" evidence="9">
    <location>
        <begin position="675"/>
        <end position="892"/>
    </location>
</feature>
<dbReference type="PANTHER" id="PTHR10887:SF317">
    <property type="entry name" value="ATP-DEPENDENT RNA HELICASE ECM32-RELATED"/>
    <property type="match status" value="1"/>
</dbReference>
<evidence type="ECO:0000259" key="9">
    <source>
        <dbReference type="SMART" id="SM00487"/>
    </source>
</evidence>
<feature type="region of interest" description="Disordered" evidence="7">
    <location>
        <begin position="179"/>
        <end position="221"/>
    </location>
</feature>
<feature type="region of interest" description="Disordered" evidence="7">
    <location>
        <begin position="242"/>
        <end position="497"/>
    </location>
</feature>
<feature type="compositionally biased region" description="Basic and acidic residues" evidence="7">
    <location>
        <begin position="391"/>
        <end position="406"/>
    </location>
</feature>
<dbReference type="FunFam" id="3.40.50.300:FF:000326">
    <property type="entry name" value="P-loop containing nucleoside triphosphate hydrolase"/>
    <property type="match status" value="1"/>
</dbReference>
<name>A0A9P8Q204_WICPI</name>
<keyword evidence="5" id="KW-0067">ATP-binding</keyword>
<dbReference type="InterPro" id="IPR003593">
    <property type="entry name" value="AAA+_ATPase"/>
</dbReference>
<feature type="compositionally biased region" description="Low complexity" evidence="7">
    <location>
        <begin position="259"/>
        <end position="275"/>
    </location>
</feature>
<dbReference type="PANTHER" id="PTHR10887">
    <property type="entry name" value="DNA2/NAM7 HELICASE FAMILY"/>
    <property type="match status" value="1"/>
</dbReference>